<dbReference type="EMBL" id="NOJZ02000017">
    <property type="protein sequence ID" value="RDY23161.1"/>
    <property type="molecule type" value="Genomic_DNA"/>
</dbReference>
<dbReference type="RefSeq" id="WP_095404496.1">
    <property type="nucleotide sequence ID" value="NZ_NOJZ02000017.1"/>
</dbReference>
<dbReference type="GO" id="GO:0009253">
    <property type="term" value="P:peptidoglycan catabolic process"/>
    <property type="evidence" value="ECO:0007669"/>
    <property type="project" value="InterPro"/>
</dbReference>
<dbReference type="PANTHER" id="PTHR30404">
    <property type="entry name" value="N-ACETYLMURAMOYL-L-ALANINE AMIDASE"/>
    <property type="match status" value="1"/>
</dbReference>
<dbReference type="CDD" id="cd02696">
    <property type="entry name" value="MurNAc-LAA"/>
    <property type="match status" value="1"/>
</dbReference>
<proteinExistence type="predicted"/>
<sequence>MTNKSKRKKRRLKKKIRNFLILIILIALITIAFCSLKIFNNIEPNNENKTKVVIDIGHGGNDQGTKNLKTGTLEKDITLQISNKVIKKLSEDKTIQVIPTRTEDKYVSLVDRNKIERENNAELFVSIHCNAAPNDASNIEGVETFYWKEDDKKSATLAQKIHNNITLSLDVNDRGVKKEAYEVLRNSKCPSVLIETGFLTNNREESNLLDQSYQENMADAIYKGIKEYLQIQVDKQVQQQNKEIN</sequence>
<keyword evidence="4" id="KW-1185">Reference proteome</keyword>
<evidence type="ECO:0000256" key="1">
    <source>
        <dbReference type="ARBA" id="ARBA00022801"/>
    </source>
</evidence>
<dbReference type="Proteomes" id="UP000243494">
    <property type="component" value="Unassembled WGS sequence"/>
</dbReference>
<dbReference type="AlphaFoldDB" id="A0A371IRR1"/>
<dbReference type="GO" id="GO:0030288">
    <property type="term" value="C:outer membrane-bounded periplasmic space"/>
    <property type="evidence" value="ECO:0007669"/>
    <property type="project" value="TreeGrafter"/>
</dbReference>
<gene>
    <name evidence="3" type="ORF">CHF27_009430</name>
</gene>
<evidence type="ECO:0000313" key="3">
    <source>
        <dbReference type="EMBL" id="RDY23161.1"/>
    </source>
</evidence>
<evidence type="ECO:0000259" key="2">
    <source>
        <dbReference type="SMART" id="SM00646"/>
    </source>
</evidence>
<evidence type="ECO:0000313" key="4">
    <source>
        <dbReference type="Proteomes" id="UP000243494"/>
    </source>
</evidence>
<dbReference type="SUPFAM" id="SSF53187">
    <property type="entry name" value="Zn-dependent exopeptidases"/>
    <property type="match status" value="1"/>
</dbReference>
<dbReference type="GO" id="GO:0008745">
    <property type="term" value="F:N-acetylmuramoyl-L-alanine amidase activity"/>
    <property type="evidence" value="ECO:0007669"/>
    <property type="project" value="InterPro"/>
</dbReference>
<dbReference type="PANTHER" id="PTHR30404:SF0">
    <property type="entry name" value="N-ACETYLMURAMOYL-L-ALANINE AMIDASE AMIC"/>
    <property type="match status" value="1"/>
</dbReference>
<keyword evidence="1" id="KW-0378">Hydrolase</keyword>
<protein>
    <submittedName>
        <fullName evidence="3">N-acetylmuramoyl-L-alanine amidase</fullName>
    </submittedName>
</protein>
<comment type="caution">
    <text evidence="3">The sequence shown here is derived from an EMBL/GenBank/DDBJ whole genome shotgun (WGS) entry which is preliminary data.</text>
</comment>
<accession>A0A371IRR1</accession>
<feature type="domain" description="MurNAc-LAA" evidence="2">
    <location>
        <begin position="113"/>
        <end position="226"/>
    </location>
</feature>
<organism evidence="3 4">
    <name type="scientific">Romboutsia maritimum</name>
    <dbReference type="NCBI Taxonomy" id="2020948"/>
    <lineage>
        <taxon>Bacteria</taxon>
        <taxon>Bacillati</taxon>
        <taxon>Bacillota</taxon>
        <taxon>Clostridia</taxon>
        <taxon>Peptostreptococcales</taxon>
        <taxon>Peptostreptococcaceae</taxon>
        <taxon>Romboutsia</taxon>
    </lineage>
</organism>
<dbReference type="Pfam" id="PF01520">
    <property type="entry name" value="Amidase_3"/>
    <property type="match status" value="1"/>
</dbReference>
<dbReference type="OrthoDB" id="9806267at2"/>
<dbReference type="Gene3D" id="3.40.630.40">
    <property type="entry name" value="Zn-dependent exopeptidases"/>
    <property type="match status" value="1"/>
</dbReference>
<name>A0A371IRR1_9FIRM</name>
<dbReference type="InterPro" id="IPR002508">
    <property type="entry name" value="MurNAc-LAA_cat"/>
</dbReference>
<reference evidence="3 4" key="1">
    <citation type="journal article" date="2017" name="Genome Announc.">
        <title>Draft Genome Sequence of Romboutsia maritimum sp. nov. Strain CCRI-22766(T), Isolated from Coastal Estuarine Mud.</title>
        <authorList>
            <person name="Maheux A.F."/>
            <person name="Boudreau D.K."/>
            <person name="Berube E."/>
            <person name="Boissinot M."/>
            <person name="Raymond F."/>
            <person name="Brodeur S."/>
            <person name="Corbeil J."/>
            <person name="Brightwell G."/>
            <person name="Broda D."/>
            <person name="Omar R.F."/>
            <person name="Bergeron M.G."/>
        </authorList>
    </citation>
    <scope>NUCLEOTIDE SEQUENCE [LARGE SCALE GENOMIC DNA]</scope>
    <source>
        <strain evidence="3 4">CCRI-22766</strain>
    </source>
</reference>
<dbReference type="SMART" id="SM00646">
    <property type="entry name" value="Ami_3"/>
    <property type="match status" value="1"/>
</dbReference>
<dbReference type="InterPro" id="IPR050695">
    <property type="entry name" value="N-acetylmuramoyl_amidase_3"/>
</dbReference>